<proteinExistence type="predicted"/>
<evidence type="ECO:0000313" key="1">
    <source>
        <dbReference type="EMBL" id="KAK5637829.1"/>
    </source>
</evidence>
<accession>A0AAN7V5I6</accession>
<dbReference type="GO" id="GO:0003676">
    <property type="term" value="F:nucleic acid binding"/>
    <property type="evidence" value="ECO:0007669"/>
    <property type="project" value="InterPro"/>
</dbReference>
<evidence type="ECO:0000313" key="2">
    <source>
        <dbReference type="Proteomes" id="UP001329430"/>
    </source>
</evidence>
<dbReference type="EMBL" id="JAVRBK010000054">
    <property type="protein sequence ID" value="KAK5637829.1"/>
    <property type="molecule type" value="Genomic_DNA"/>
</dbReference>
<comment type="caution">
    <text evidence="1">The sequence shown here is derived from an EMBL/GenBank/DDBJ whole genome shotgun (WGS) entry which is preliminary data.</text>
</comment>
<sequence>MFCTSAVGTVKGMSETSFIIRHYQHTIIIELYLRTLQHLSIAERFGENATIVITSQDYNPCITARRCYDIVLELYDIQSDTTSETIIGVYGAFTVDVFWISNDKALVVFESEDDANNALSVETTLFKVRKIIYGSDDAIISTINLAHPEGSNEFTLRKELFASTPKRRVDVAGRNLLAAFTELAKQAGKEGGGDADVKEDK</sequence>
<protein>
    <submittedName>
        <fullName evidence="1">Uncharacterized protein</fullName>
    </submittedName>
</protein>
<reference evidence="1 2" key="1">
    <citation type="journal article" date="2024" name="Insects">
        <title>An Improved Chromosome-Level Genome Assembly of the Firefly Pyrocoelia pectoralis.</title>
        <authorList>
            <person name="Fu X."/>
            <person name="Meyer-Rochow V.B."/>
            <person name="Ballantyne L."/>
            <person name="Zhu X."/>
        </authorList>
    </citation>
    <scope>NUCLEOTIDE SEQUENCE [LARGE SCALE GENOMIC DNA]</scope>
    <source>
        <strain evidence="1">XCY_ONT2</strain>
    </source>
</reference>
<dbReference type="AlphaFoldDB" id="A0AAN7V5I6"/>
<dbReference type="SUPFAM" id="SSF54928">
    <property type="entry name" value="RNA-binding domain, RBD"/>
    <property type="match status" value="1"/>
</dbReference>
<keyword evidence="2" id="KW-1185">Reference proteome</keyword>
<dbReference type="Proteomes" id="UP001329430">
    <property type="component" value="Unassembled WGS sequence"/>
</dbReference>
<name>A0AAN7V5I6_9COLE</name>
<dbReference type="InterPro" id="IPR035979">
    <property type="entry name" value="RBD_domain_sf"/>
</dbReference>
<gene>
    <name evidence="1" type="ORF">RI129_000184</name>
</gene>
<organism evidence="1 2">
    <name type="scientific">Pyrocoelia pectoralis</name>
    <dbReference type="NCBI Taxonomy" id="417401"/>
    <lineage>
        <taxon>Eukaryota</taxon>
        <taxon>Metazoa</taxon>
        <taxon>Ecdysozoa</taxon>
        <taxon>Arthropoda</taxon>
        <taxon>Hexapoda</taxon>
        <taxon>Insecta</taxon>
        <taxon>Pterygota</taxon>
        <taxon>Neoptera</taxon>
        <taxon>Endopterygota</taxon>
        <taxon>Coleoptera</taxon>
        <taxon>Polyphaga</taxon>
        <taxon>Elateriformia</taxon>
        <taxon>Elateroidea</taxon>
        <taxon>Lampyridae</taxon>
        <taxon>Lampyrinae</taxon>
        <taxon>Pyrocoelia</taxon>
    </lineage>
</organism>